<organism evidence="9 10">
    <name type="scientific">Dickeya lacustris</name>
    <dbReference type="NCBI Taxonomy" id="2259638"/>
    <lineage>
        <taxon>Bacteria</taxon>
        <taxon>Pseudomonadati</taxon>
        <taxon>Pseudomonadota</taxon>
        <taxon>Gammaproteobacteria</taxon>
        <taxon>Enterobacterales</taxon>
        <taxon>Pectobacteriaceae</taxon>
        <taxon>Dickeya</taxon>
    </lineage>
</organism>
<dbReference type="Proteomes" id="UP001219630">
    <property type="component" value="Chromosome"/>
</dbReference>
<evidence type="ECO:0000313" key="9">
    <source>
        <dbReference type="EMBL" id="WFN55026.1"/>
    </source>
</evidence>
<keyword evidence="6" id="KW-0030">Aminoacyl-tRNA synthetase</keyword>
<dbReference type="InterPro" id="IPR006195">
    <property type="entry name" value="aa-tRNA-synth_II"/>
</dbReference>
<name>A0ABY8G4Z2_9GAMM</name>
<evidence type="ECO:0000256" key="5">
    <source>
        <dbReference type="ARBA" id="ARBA00022917"/>
    </source>
</evidence>
<gene>
    <name evidence="9" type="ORF">O1Q98_15445</name>
</gene>
<dbReference type="Pfam" id="PF17759">
    <property type="entry name" value="tRNA_synthFbeta"/>
    <property type="match status" value="1"/>
</dbReference>
<evidence type="ECO:0000313" key="10">
    <source>
        <dbReference type="Proteomes" id="UP001219630"/>
    </source>
</evidence>
<sequence>MTSYGQPPQGSLHPLTLLCQQIADFFQARGYTPMEGPEIEAEWFNFDVLNMADDHFARAPDNTFYLTPRLQRQVDAAPQPEQSKQPDLRSGLVLRAHTSPVQARTLLTQAPPLYRFHIGRTYRPDALDATHSPVFNQLEGLAVDRNLTMDDLKRLLDELAHSLFGPGVVTRLRPYEFAYAQPAAEIDIQCHRCYGQSTTCPTCQGEGWIEWGGCGMVHHNVLANCGIDPQALRAFSFGIGVERTLMLREGLQDLQPIVNGDVAYAHTAALDLTRTEVAQRFATGRDSLTDWTMATQGWVQVSTFPFITEQELALLQPDAAQSDTPDYWQLSNPIAGLAPVLRPLLLPGLLRLWQQQRAALPAYSHGIFERARVFLPGRLSVAPTIAAGRAPSDPQLSQLYAAIPRQPFHLAALSEDGERLLAAVQAVLLARGVTVHRQRDGGVPWASSGVTTLVTDSGTVVGHVGQLAPHILAAWQLSTPLAACEITMDITLQEE</sequence>
<evidence type="ECO:0000256" key="1">
    <source>
        <dbReference type="ARBA" id="ARBA00012814"/>
    </source>
</evidence>
<dbReference type="PANTHER" id="PTHR11538">
    <property type="entry name" value="PHENYLALANYL-TRNA SYNTHETASE"/>
    <property type="match status" value="1"/>
</dbReference>
<keyword evidence="5" id="KW-0648">Protein biosynthesis</keyword>
<comment type="catalytic activity">
    <reaction evidence="7">
        <text>tRNA(Phe) + L-phenylalanine + ATP = L-phenylalanyl-tRNA(Phe) + AMP + diphosphate + H(+)</text>
        <dbReference type="Rhea" id="RHEA:19413"/>
        <dbReference type="Rhea" id="RHEA-COMP:9668"/>
        <dbReference type="Rhea" id="RHEA-COMP:9699"/>
        <dbReference type="ChEBI" id="CHEBI:15378"/>
        <dbReference type="ChEBI" id="CHEBI:30616"/>
        <dbReference type="ChEBI" id="CHEBI:33019"/>
        <dbReference type="ChEBI" id="CHEBI:58095"/>
        <dbReference type="ChEBI" id="CHEBI:78442"/>
        <dbReference type="ChEBI" id="CHEBI:78531"/>
        <dbReference type="ChEBI" id="CHEBI:456215"/>
        <dbReference type="EC" id="6.1.1.20"/>
    </reaction>
</comment>
<dbReference type="Gene3D" id="3.30.930.10">
    <property type="entry name" value="Bira Bifunctional Protein, Domain 2"/>
    <property type="match status" value="2"/>
</dbReference>
<protein>
    <recommendedName>
        <fullName evidence="1">phenylalanine--tRNA ligase</fullName>
        <ecNumber evidence="1">6.1.1.20</ecNumber>
    </recommendedName>
</protein>
<keyword evidence="3" id="KW-0547">Nucleotide-binding</keyword>
<keyword evidence="4" id="KW-0067">ATP-binding</keyword>
<dbReference type="PROSITE" id="PS50862">
    <property type="entry name" value="AA_TRNA_LIGASE_II"/>
    <property type="match status" value="1"/>
</dbReference>
<reference evidence="9 10" key="1">
    <citation type="submission" date="2022-12" db="EMBL/GenBank/DDBJ databases">
        <title>Complete genome sequencing of Dickeya lacustris type strain LMG30899.</title>
        <authorList>
            <person name="Dobhal S."/>
            <person name="Arizala D."/>
            <person name="Arif M."/>
        </authorList>
    </citation>
    <scope>NUCLEOTIDE SEQUENCE [LARGE SCALE GENOMIC DNA]</scope>
    <source>
        <strain evidence="9 10">LMG30899</strain>
    </source>
</reference>
<dbReference type="EMBL" id="CP114280">
    <property type="protein sequence ID" value="WFN55026.1"/>
    <property type="molecule type" value="Genomic_DNA"/>
</dbReference>
<evidence type="ECO:0000256" key="4">
    <source>
        <dbReference type="ARBA" id="ARBA00022840"/>
    </source>
</evidence>
<dbReference type="PANTHER" id="PTHR11538:SF41">
    <property type="entry name" value="PHENYLALANINE--TRNA LIGASE, MITOCHONDRIAL"/>
    <property type="match status" value="1"/>
</dbReference>
<dbReference type="EC" id="6.1.1.20" evidence="1"/>
<evidence type="ECO:0000259" key="8">
    <source>
        <dbReference type="PROSITE" id="PS50862"/>
    </source>
</evidence>
<dbReference type="GO" id="GO:0016874">
    <property type="term" value="F:ligase activity"/>
    <property type="evidence" value="ECO:0007669"/>
    <property type="project" value="UniProtKB-KW"/>
</dbReference>
<keyword evidence="2 9" id="KW-0436">Ligase</keyword>
<dbReference type="Pfam" id="PF01409">
    <property type="entry name" value="tRNA-synt_2d"/>
    <property type="match status" value="1"/>
</dbReference>
<evidence type="ECO:0000256" key="2">
    <source>
        <dbReference type="ARBA" id="ARBA00022598"/>
    </source>
</evidence>
<accession>A0ABY8G4Z2</accession>
<evidence type="ECO:0000256" key="6">
    <source>
        <dbReference type="ARBA" id="ARBA00023146"/>
    </source>
</evidence>
<dbReference type="CDD" id="cd00496">
    <property type="entry name" value="PheRS_alpha_core"/>
    <property type="match status" value="1"/>
</dbReference>
<dbReference type="InterPro" id="IPR002319">
    <property type="entry name" value="Phenylalanyl-tRNA_Synthase"/>
</dbReference>
<keyword evidence="10" id="KW-1185">Reference proteome</keyword>
<dbReference type="InterPro" id="IPR041616">
    <property type="entry name" value="PheRS_beta_core"/>
</dbReference>
<feature type="domain" description="Aminoacyl-transfer RNA synthetases class-II family profile" evidence="8">
    <location>
        <begin position="18"/>
        <end position="256"/>
    </location>
</feature>
<dbReference type="InterPro" id="IPR045864">
    <property type="entry name" value="aa-tRNA-synth_II/BPL/LPL"/>
</dbReference>
<dbReference type="SUPFAM" id="SSF55681">
    <property type="entry name" value="Class II aaRS and biotin synthetases"/>
    <property type="match status" value="2"/>
</dbReference>
<proteinExistence type="predicted"/>
<evidence type="ECO:0000256" key="7">
    <source>
        <dbReference type="ARBA" id="ARBA00049255"/>
    </source>
</evidence>
<dbReference type="RefSeq" id="WP_125260515.1">
    <property type="nucleotide sequence ID" value="NZ_CP114280.1"/>
</dbReference>
<evidence type="ECO:0000256" key="3">
    <source>
        <dbReference type="ARBA" id="ARBA00022741"/>
    </source>
</evidence>